<proteinExistence type="inferred from homology"/>
<evidence type="ECO:0000256" key="6">
    <source>
        <dbReference type="ARBA" id="ARBA00022837"/>
    </source>
</evidence>
<evidence type="ECO:0000256" key="1">
    <source>
        <dbReference type="ARBA" id="ARBA00001913"/>
    </source>
</evidence>
<reference evidence="8" key="1">
    <citation type="journal article" date="2014" name="Int. J. Syst. Evol. Microbiol.">
        <title>Complete genome sequence of Corynebacterium casei LMG S-19264T (=DSM 44701T), isolated from a smear-ripened cheese.</title>
        <authorList>
            <consortium name="US DOE Joint Genome Institute (JGI-PGF)"/>
            <person name="Walter F."/>
            <person name="Albersmeier A."/>
            <person name="Kalinowski J."/>
            <person name="Ruckert C."/>
        </authorList>
    </citation>
    <scope>NUCLEOTIDE SEQUENCE</scope>
    <source>
        <strain evidence="8">NBRC 108769</strain>
    </source>
</reference>
<comment type="similarity">
    <text evidence="2">Belongs to the sulfatase family.</text>
</comment>
<sequence length="417" mass="46814">MNQKHGVTTPNIDKLAKSGMVFTNAYASCPVCSPTRASILTGKSPASLKMTCHIPGMGMEKYLKQRNKGKKLMEAEFIDHLPLSEVTFAEVLKDNGYRTAFLGKWHLAGEGSAYTTDGVVNPELHPDGQGFDLNIGGCAYGQPADYFSPYRNATITDGPDEEYLTDRLGEEACQFLEANQEDAFLLYLSFYTVHTPLQAPKETIDKYDGNKYLAMLDKMDQNVGKVMNKIEELGLSENTLIVFYSDNGGLQNNPPLRNKKGSLYEGGIRVPLIYSLPGVVPSGTTCDVPFTSIDIFPTFMKALRIPKSNYKDITLEGENMWSIISKQKSMKDRAIYWHFPHHRNNEKCMASAIREGDWKLIWEFETDELSLFNLKNDIGEETNLANQETDKAQALLGKLKKWLIQTNAEMPLLNPDY</sequence>
<dbReference type="PANTHER" id="PTHR42693">
    <property type="entry name" value="ARYLSULFATASE FAMILY MEMBER"/>
    <property type="match status" value="1"/>
</dbReference>
<evidence type="ECO:0000256" key="2">
    <source>
        <dbReference type="ARBA" id="ARBA00008779"/>
    </source>
</evidence>
<organism evidence="8 9">
    <name type="scientific">Portibacter lacus</name>
    <dbReference type="NCBI Taxonomy" id="1099794"/>
    <lineage>
        <taxon>Bacteria</taxon>
        <taxon>Pseudomonadati</taxon>
        <taxon>Bacteroidota</taxon>
        <taxon>Saprospiria</taxon>
        <taxon>Saprospirales</taxon>
        <taxon>Haliscomenobacteraceae</taxon>
        <taxon>Portibacter</taxon>
    </lineage>
</organism>
<dbReference type="AlphaFoldDB" id="A0AA37STJ3"/>
<comment type="caution">
    <text evidence="8">The sequence shown here is derived from an EMBL/GenBank/DDBJ whole genome shotgun (WGS) entry which is preliminary data.</text>
</comment>
<comment type="cofactor">
    <cofactor evidence="1">
        <name>Ca(2+)</name>
        <dbReference type="ChEBI" id="CHEBI:29108"/>
    </cofactor>
</comment>
<evidence type="ECO:0000313" key="8">
    <source>
        <dbReference type="EMBL" id="GLR19877.1"/>
    </source>
</evidence>
<keyword evidence="5" id="KW-0378">Hydrolase</keyword>
<dbReference type="PANTHER" id="PTHR42693:SF42">
    <property type="entry name" value="ARYLSULFATASE G"/>
    <property type="match status" value="1"/>
</dbReference>
<feature type="domain" description="Sulfatase N-terminal" evidence="7">
    <location>
        <begin position="5"/>
        <end position="303"/>
    </location>
</feature>
<dbReference type="PROSITE" id="PS00523">
    <property type="entry name" value="SULFATASE_1"/>
    <property type="match status" value="1"/>
</dbReference>
<dbReference type="InterPro" id="IPR050738">
    <property type="entry name" value="Sulfatase"/>
</dbReference>
<dbReference type="Pfam" id="PF00884">
    <property type="entry name" value="Sulfatase"/>
    <property type="match status" value="1"/>
</dbReference>
<dbReference type="SUPFAM" id="SSF53649">
    <property type="entry name" value="Alkaline phosphatase-like"/>
    <property type="match status" value="1"/>
</dbReference>
<dbReference type="InterPro" id="IPR024607">
    <property type="entry name" value="Sulfatase_CS"/>
</dbReference>
<dbReference type="EMBL" id="BSOH01000037">
    <property type="protein sequence ID" value="GLR19877.1"/>
    <property type="molecule type" value="Genomic_DNA"/>
</dbReference>
<dbReference type="InterPro" id="IPR017850">
    <property type="entry name" value="Alkaline_phosphatase_core_sf"/>
</dbReference>
<evidence type="ECO:0000313" key="9">
    <source>
        <dbReference type="Proteomes" id="UP001156666"/>
    </source>
</evidence>
<evidence type="ECO:0000256" key="5">
    <source>
        <dbReference type="ARBA" id="ARBA00022801"/>
    </source>
</evidence>
<dbReference type="CDD" id="cd16144">
    <property type="entry name" value="ARS_like"/>
    <property type="match status" value="1"/>
</dbReference>
<evidence type="ECO:0000256" key="3">
    <source>
        <dbReference type="ARBA" id="ARBA00022723"/>
    </source>
</evidence>
<dbReference type="Proteomes" id="UP001156666">
    <property type="component" value="Unassembled WGS sequence"/>
</dbReference>
<keyword evidence="9" id="KW-1185">Reference proteome</keyword>
<gene>
    <name evidence="8" type="ORF">GCM10007940_44930</name>
</gene>
<dbReference type="Gene3D" id="3.30.1120.10">
    <property type="match status" value="1"/>
</dbReference>
<dbReference type="GO" id="GO:0004065">
    <property type="term" value="F:arylsulfatase activity"/>
    <property type="evidence" value="ECO:0007669"/>
    <property type="project" value="TreeGrafter"/>
</dbReference>
<evidence type="ECO:0000256" key="4">
    <source>
        <dbReference type="ARBA" id="ARBA00022729"/>
    </source>
</evidence>
<name>A0AA37STJ3_9BACT</name>
<keyword evidence="4" id="KW-0732">Signal</keyword>
<evidence type="ECO:0000259" key="7">
    <source>
        <dbReference type="Pfam" id="PF00884"/>
    </source>
</evidence>
<dbReference type="GO" id="GO:0046872">
    <property type="term" value="F:metal ion binding"/>
    <property type="evidence" value="ECO:0007669"/>
    <property type="project" value="UniProtKB-KW"/>
</dbReference>
<protein>
    <submittedName>
        <fullName evidence="8">Sulfatase</fullName>
    </submittedName>
</protein>
<dbReference type="Gene3D" id="3.40.720.10">
    <property type="entry name" value="Alkaline Phosphatase, subunit A"/>
    <property type="match status" value="1"/>
</dbReference>
<reference evidence="8" key="2">
    <citation type="submission" date="2023-01" db="EMBL/GenBank/DDBJ databases">
        <title>Draft genome sequence of Portibacter lacus strain NBRC 108769.</title>
        <authorList>
            <person name="Sun Q."/>
            <person name="Mori K."/>
        </authorList>
    </citation>
    <scope>NUCLEOTIDE SEQUENCE</scope>
    <source>
        <strain evidence="8">NBRC 108769</strain>
    </source>
</reference>
<keyword evidence="6" id="KW-0106">Calcium</keyword>
<dbReference type="InterPro" id="IPR000917">
    <property type="entry name" value="Sulfatase_N"/>
</dbReference>
<accession>A0AA37STJ3</accession>
<keyword evidence="3" id="KW-0479">Metal-binding</keyword>